<feature type="domain" description="MobA-like NTP transferase" evidence="5">
    <location>
        <begin position="307"/>
        <end position="440"/>
    </location>
</feature>
<dbReference type="GO" id="GO:0016829">
    <property type="term" value="F:lyase activity"/>
    <property type="evidence" value="ECO:0007669"/>
    <property type="project" value="UniProtKB-KW"/>
</dbReference>
<dbReference type="InterPro" id="IPR029044">
    <property type="entry name" value="Nucleotide-diphossugar_trans"/>
</dbReference>
<dbReference type="Pfam" id="PF13714">
    <property type="entry name" value="PEP_mutase"/>
    <property type="match status" value="1"/>
</dbReference>
<evidence type="ECO:0000256" key="4">
    <source>
        <dbReference type="ARBA" id="ARBA00038455"/>
    </source>
</evidence>
<evidence type="ECO:0000259" key="5">
    <source>
        <dbReference type="Pfam" id="PF12804"/>
    </source>
</evidence>
<protein>
    <recommendedName>
        <fullName evidence="3">phosphoenolpyruvate mutase</fullName>
        <ecNumber evidence="3">5.4.2.9</ecNumber>
    </recommendedName>
</protein>
<dbReference type="CDD" id="cd00377">
    <property type="entry name" value="ICL_PEPM"/>
    <property type="match status" value="1"/>
</dbReference>
<accession>A0A6J5DZL2</accession>
<reference evidence="6 7" key="1">
    <citation type="submission" date="2020-04" db="EMBL/GenBank/DDBJ databases">
        <authorList>
            <person name="De Canck E."/>
        </authorList>
    </citation>
    <scope>NUCLEOTIDE SEQUENCE [LARGE SCALE GENOMIC DNA]</scope>
    <source>
        <strain evidence="6 7">LMG 29739</strain>
    </source>
</reference>
<dbReference type="CDD" id="cd02523">
    <property type="entry name" value="PC_cytidylyltransferase"/>
    <property type="match status" value="1"/>
</dbReference>
<evidence type="ECO:0000256" key="2">
    <source>
        <dbReference type="ARBA" id="ARBA00023235"/>
    </source>
</evidence>
<keyword evidence="7" id="KW-1185">Reference proteome</keyword>
<dbReference type="EC" id="5.4.2.9" evidence="3"/>
<keyword evidence="1" id="KW-0460">Magnesium</keyword>
<dbReference type="PANTHER" id="PTHR42905">
    <property type="entry name" value="PHOSPHOENOLPYRUVATE CARBOXYLASE"/>
    <property type="match status" value="1"/>
</dbReference>
<dbReference type="InterPro" id="IPR015813">
    <property type="entry name" value="Pyrv/PenolPyrv_kinase-like_dom"/>
</dbReference>
<organism evidence="6 7">
    <name type="scientific">Paraburkholderia solisilvae</name>
    <dbReference type="NCBI Taxonomy" id="624376"/>
    <lineage>
        <taxon>Bacteria</taxon>
        <taxon>Pseudomonadati</taxon>
        <taxon>Pseudomonadota</taxon>
        <taxon>Betaproteobacteria</taxon>
        <taxon>Burkholderiales</taxon>
        <taxon>Burkholderiaceae</taxon>
        <taxon>Paraburkholderia</taxon>
    </lineage>
</organism>
<dbReference type="PANTHER" id="PTHR42905:SF7">
    <property type="entry name" value="PHOSPHOENOLPYRUVATE PHOSPHOMUTASE"/>
    <property type="match status" value="1"/>
</dbReference>
<dbReference type="SUPFAM" id="SSF51621">
    <property type="entry name" value="Phosphoenolpyruvate/pyruvate domain"/>
    <property type="match status" value="1"/>
</dbReference>
<comment type="similarity">
    <text evidence="4">Belongs to the isocitrate lyase/PEP mutase superfamily. PEP mutase family.</text>
</comment>
<name>A0A6J5DZL2_9BURK</name>
<dbReference type="InterPro" id="IPR040442">
    <property type="entry name" value="Pyrv_kinase-like_dom_sf"/>
</dbReference>
<dbReference type="AlphaFoldDB" id="A0A6J5DZL2"/>
<gene>
    <name evidence="6" type="primary">prpB_1</name>
    <name evidence="6" type="ORF">LMG29739_02971</name>
</gene>
<proteinExistence type="inferred from homology"/>
<sequence length="572" mass="62423">MNAREPSFSVSSRSARLRQMLTSNELEFLMEAHNGLSARIVREAGFKAIWGSGLTISAQFGVRDNNEASWTQVVDQLEFMADASDLPILLDGDTGYGNFNNVRRLVRKLEQRGIAGVCIEDKQFPKTNSFINGERQPLADVDEFCGKIKAGKDSQLDENFSIVARVEALIAGWGMEEALRRAEAYRLAGADAILMHSKLSKPDEILEFAREWAGRCPIVIVPTKYYSTPTDVFRKAGISAVIWANHQLRAAVSAMQAVVKDIYENQTLVNVEDRVATVNEIFRLQDADEYSEAEDRYLSASRASGAAVVLAASRGKGLEAVTADRPKVMLPIAGKPLLRWLVDAFKKQGVNDITVVGGYRADAIDTAGIKLVVNDKHETTGELASLACALERLQGDTVISYGDLLFRSYIVRDLVESEAAFSVVVDSSDASETHAANRSVRDFAWCSAADDRGLFGNKVLLRRVSSDENDAPAQAASKAPNGRWVGLVNVRGAGLARLQDVMAQLRTRADFASLDMPALLNALIEAGEAVEVQYVHGHWRGVNDLDDFRRAGDFAHAQTPLAQGGSADEGAR</sequence>
<evidence type="ECO:0000256" key="3">
    <source>
        <dbReference type="ARBA" id="ARBA00024063"/>
    </source>
</evidence>
<dbReference type="Gene3D" id="3.90.550.10">
    <property type="entry name" value="Spore Coat Polysaccharide Biosynthesis Protein SpsA, Chain A"/>
    <property type="match status" value="1"/>
</dbReference>
<evidence type="ECO:0000313" key="6">
    <source>
        <dbReference type="EMBL" id="CAB3758701.1"/>
    </source>
</evidence>
<dbReference type="InterPro" id="IPR012698">
    <property type="entry name" value="PEnolPyrv_PMutase_core"/>
</dbReference>
<dbReference type="GO" id="GO:0050188">
    <property type="term" value="F:phosphoenolpyruvate mutase activity"/>
    <property type="evidence" value="ECO:0007669"/>
    <property type="project" value="UniProtKB-EC"/>
</dbReference>
<dbReference type="Pfam" id="PF12804">
    <property type="entry name" value="NTP_transf_3"/>
    <property type="match status" value="1"/>
</dbReference>
<keyword evidence="6" id="KW-0456">Lyase</keyword>
<dbReference type="SUPFAM" id="SSF53448">
    <property type="entry name" value="Nucleotide-diphospho-sugar transferases"/>
    <property type="match status" value="1"/>
</dbReference>
<evidence type="ECO:0000256" key="1">
    <source>
        <dbReference type="ARBA" id="ARBA00022842"/>
    </source>
</evidence>
<dbReference type="Proteomes" id="UP000494329">
    <property type="component" value="Unassembled WGS sequence"/>
</dbReference>
<dbReference type="InterPro" id="IPR039556">
    <property type="entry name" value="ICL/PEPM"/>
</dbReference>
<dbReference type="RefSeq" id="WP_175111678.1">
    <property type="nucleotide sequence ID" value="NZ_CADIKF010000021.1"/>
</dbReference>
<dbReference type="EMBL" id="CADIKF010000021">
    <property type="protein sequence ID" value="CAB3758701.1"/>
    <property type="molecule type" value="Genomic_DNA"/>
</dbReference>
<dbReference type="Gene3D" id="3.20.20.60">
    <property type="entry name" value="Phosphoenolpyruvate-binding domains"/>
    <property type="match status" value="1"/>
</dbReference>
<dbReference type="InterPro" id="IPR025877">
    <property type="entry name" value="MobA-like_NTP_Trfase"/>
</dbReference>
<dbReference type="GO" id="GO:0016779">
    <property type="term" value="F:nucleotidyltransferase activity"/>
    <property type="evidence" value="ECO:0007669"/>
    <property type="project" value="UniProtKB-ARBA"/>
</dbReference>
<dbReference type="NCBIfam" id="TIGR02320">
    <property type="entry name" value="PEP_mutase"/>
    <property type="match status" value="1"/>
</dbReference>
<keyword evidence="2" id="KW-0413">Isomerase</keyword>
<evidence type="ECO:0000313" key="7">
    <source>
        <dbReference type="Proteomes" id="UP000494329"/>
    </source>
</evidence>